<comment type="caution">
    <text evidence="7">The sequence shown here is derived from an EMBL/GenBank/DDBJ whole genome shotgun (WGS) entry which is preliminary data.</text>
</comment>
<dbReference type="Pfam" id="PF06156">
    <property type="entry name" value="YabA"/>
    <property type="match status" value="1"/>
</dbReference>
<feature type="coiled-coil region" evidence="6">
    <location>
        <begin position="3"/>
        <end position="65"/>
    </location>
</feature>
<proteinExistence type="predicted"/>
<evidence type="ECO:0000313" key="7">
    <source>
        <dbReference type="EMBL" id="CAD2074689.1"/>
    </source>
</evidence>
<keyword evidence="4" id="KW-0862">Zinc</keyword>
<organism evidence="7 8">
    <name type="scientific">Jeotgalicoccus meleagridis</name>
    <dbReference type="NCBI Taxonomy" id="2759181"/>
    <lineage>
        <taxon>Bacteria</taxon>
        <taxon>Bacillati</taxon>
        <taxon>Bacillota</taxon>
        <taxon>Bacilli</taxon>
        <taxon>Bacillales</taxon>
        <taxon>Staphylococcaceae</taxon>
        <taxon>Jeotgalicoccus</taxon>
    </lineage>
</organism>
<keyword evidence="3" id="KW-0479">Metal-binding</keyword>
<evidence type="ECO:0000256" key="2">
    <source>
        <dbReference type="ARBA" id="ARBA00022705"/>
    </source>
</evidence>
<evidence type="ECO:0000256" key="5">
    <source>
        <dbReference type="ARBA" id="ARBA00022880"/>
    </source>
</evidence>
<evidence type="ECO:0000256" key="6">
    <source>
        <dbReference type="SAM" id="Coils"/>
    </source>
</evidence>
<keyword evidence="8" id="KW-1185">Reference proteome</keyword>
<dbReference type="RefSeq" id="WP_185125283.1">
    <property type="nucleotide sequence ID" value="NZ_CAJEWD010000004.1"/>
</dbReference>
<sequence length="103" mass="12344">MDREKLFLHIQQLERNLRSMDEEMQILKELTVKLVEENVSLEIEKDNYEKLLSEKEEKNSSFKENSLKSLYDEGFHVCSIHFGTHRHGDDCLFCQSFFNERQS</sequence>
<reference evidence="7 8" key="1">
    <citation type="submission" date="2020-07" db="EMBL/GenBank/DDBJ databases">
        <authorList>
            <person name="Criscuolo A."/>
        </authorList>
    </citation>
    <scope>NUCLEOTIDE SEQUENCE [LARGE SCALE GENOMIC DNA]</scope>
    <source>
        <strain evidence="7">CIP111649</strain>
    </source>
</reference>
<dbReference type="GO" id="GO:0006260">
    <property type="term" value="P:DNA replication"/>
    <property type="evidence" value="ECO:0007669"/>
    <property type="project" value="UniProtKB-KW"/>
</dbReference>
<evidence type="ECO:0000256" key="1">
    <source>
        <dbReference type="ARBA" id="ARBA00022490"/>
    </source>
</evidence>
<dbReference type="InterPro" id="IPR010377">
    <property type="entry name" value="YabA"/>
</dbReference>
<evidence type="ECO:0000256" key="3">
    <source>
        <dbReference type="ARBA" id="ARBA00022723"/>
    </source>
</evidence>
<protein>
    <submittedName>
        <fullName evidence="7">Initiation-control protein YabA</fullName>
    </submittedName>
</protein>
<dbReference type="PIRSF" id="PIRSF021439">
    <property type="entry name" value="DUF972"/>
    <property type="match status" value="1"/>
</dbReference>
<keyword evidence="6" id="KW-0175">Coiled coil</keyword>
<evidence type="ECO:0000313" key="8">
    <source>
        <dbReference type="Proteomes" id="UP000589351"/>
    </source>
</evidence>
<name>A0A6V7RAW4_9STAP</name>
<dbReference type="EMBL" id="CAJEWD010000004">
    <property type="protein sequence ID" value="CAD2074689.1"/>
    <property type="molecule type" value="Genomic_DNA"/>
</dbReference>
<gene>
    <name evidence="7" type="ORF">JEODO184_00756</name>
</gene>
<keyword evidence="2" id="KW-0235">DNA replication</keyword>
<keyword evidence="1" id="KW-0963">Cytoplasm</keyword>
<accession>A0A6V7RAW4</accession>
<dbReference type="Proteomes" id="UP000589351">
    <property type="component" value="Unassembled WGS sequence"/>
</dbReference>
<keyword evidence="5" id="KW-0236">DNA replication inhibitor</keyword>
<evidence type="ECO:0000256" key="4">
    <source>
        <dbReference type="ARBA" id="ARBA00022833"/>
    </source>
</evidence>
<dbReference type="GO" id="GO:0046872">
    <property type="term" value="F:metal ion binding"/>
    <property type="evidence" value="ECO:0007669"/>
    <property type="project" value="UniProtKB-KW"/>
</dbReference>
<dbReference type="AlphaFoldDB" id="A0A6V7RAW4"/>
<dbReference type="GO" id="GO:0008156">
    <property type="term" value="P:negative regulation of DNA replication"/>
    <property type="evidence" value="ECO:0007669"/>
    <property type="project" value="UniProtKB-KW"/>
</dbReference>